<dbReference type="Pfam" id="PF00071">
    <property type="entry name" value="Ras"/>
    <property type="match status" value="1"/>
</dbReference>
<evidence type="ECO:0000313" key="4">
    <source>
        <dbReference type="EMBL" id="TFJ88475.1"/>
    </source>
</evidence>
<dbReference type="InterPro" id="IPR001806">
    <property type="entry name" value="Small_GTPase"/>
</dbReference>
<dbReference type="PROSITE" id="PS51419">
    <property type="entry name" value="RAB"/>
    <property type="match status" value="1"/>
</dbReference>
<keyword evidence="5" id="KW-1185">Reference proteome</keyword>
<dbReference type="Gene3D" id="3.40.50.300">
    <property type="entry name" value="P-loop containing nucleotide triphosphate hydrolases"/>
    <property type="match status" value="1"/>
</dbReference>
<gene>
    <name evidence="4" type="ORF">NSK_000049</name>
</gene>
<keyword evidence="1" id="KW-0547">Nucleotide-binding</keyword>
<keyword evidence="2" id="KW-0342">GTP-binding</keyword>
<protein>
    <submittedName>
        <fullName evidence="4">Uncharacterized protein</fullName>
    </submittedName>
</protein>
<proteinExistence type="predicted"/>
<dbReference type="InterPro" id="IPR027417">
    <property type="entry name" value="P-loop_NTPase"/>
</dbReference>
<accession>A0A4D9DFL5</accession>
<dbReference type="AlphaFoldDB" id="A0A4D9DFL5"/>
<feature type="compositionally biased region" description="Basic residues" evidence="3">
    <location>
        <begin position="254"/>
        <end position="263"/>
    </location>
</feature>
<name>A0A4D9DFL5_9STRA</name>
<dbReference type="EMBL" id="SDOX01000001">
    <property type="protein sequence ID" value="TFJ88475.1"/>
    <property type="molecule type" value="Genomic_DNA"/>
</dbReference>
<feature type="compositionally biased region" description="Basic and acidic residues" evidence="3">
    <location>
        <begin position="264"/>
        <end position="278"/>
    </location>
</feature>
<dbReference type="PRINTS" id="PR00449">
    <property type="entry name" value="RASTRNSFRMNG"/>
</dbReference>
<reference evidence="4 5" key="1">
    <citation type="submission" date="2019-01" db="EMBL/GenBank/DDBJ databases">
        <title>Nuclear Genome Assembly of the Microalgal Biofuel strain Nannochloropsis salina CCMP1776.</title>
        <authorList>
            <person name="Hovde B."/>
        </authorList>
    </citation>
    <scope>NUCLEOTIDE SEQUENCE [LARGE SCALE GENOMIC DNA]</scope>
    <source>
        <strain evidence="4 5">CCMP1776</strain>
    </source>
</reference>
<dbReference type="GO" id="GO:0005525">
    <property type="term" value="F:GTP binding"/>
    <property type="evidence" value="ECO:0007669"/>
    <property type="project" value="UniProtKB-KW"/>
</dbReference>
<dbReference type="PANTHER" id="PTHR24073">
    <property type="entry name" value="DRAB5-RELATED"/>
    <property type="match status" value="1"/>
</dbReference>
<dbReference type="SUPFAM" id="SSF52540">
    <property type="entry name" value="P-loop containing nucleoside triphosphate hydrolases"/>
    <property type="match status" value="1"/>
</dbReference>
<dbReference type="Proteomes" id="UP000355283">
    <property type="component" value="Unassembled WGS sequence"/>
</dbReference>
<evidence type="ECO:0000256" key="2">
    <source>
        <dbReference type="ARBA" id="ARBA00023134"/>
    </source>
</evidence>
<dbReference type="OrthoDB" id="5976022at2759"/>
<feature type="compositionally biased region" description="Gly residues" evidence="3">
    <location>
        <begin position="244"/>
        <end position="253"/>
    </location>
</feature>
<dbReference type="SMART" id="SM00175">
    <property type="entry name" value="RAB"/>
    <property type="match status" value="1"/>
</dbReference>
<evidence type="ECO:0000256" key="1">
    <source>
        <dbReference type="ARBA" id="ARBA00022741"/>
    </source>
</evidence>
<feature type="region of interest" description="Disordered" evidence="3">
    <location>
        <begin position="237"/>
        <end position="278"/>
    </location>
</feature>
<organism evidence="4 5">
    <name type="scientific">Nannochloropsis salina CCMP1776</name>
    <dbReference type="NCBI Taxonomy" id="1027361"/>
    <lineage>
        <taxon>Eukaryota</taxon>
        <taxon>Sar</taxon>
        <taxon>Stramenopiles</taxon>
        <taxon>Ochrophyta</taxon>
        <taxon>Eustigmatophyceae</taxon>
        <taxon>Eustigmatales</taxon>
        <taxon>Monodopsidaceae</taxon>
        <taxon>Microchloropsis</taxon>
        <taxon>Microchloropsis salina</taxon>
    </lineage>
</organism>
<evidence type="ECO:0000313" key="5">
    <source>
        <dbReference type="Proteomes" id="UP000355283"/>
    </source>
</evidence>
<comment type="caution">
    <text evidence="4">The sequence shown here is derived from an EMBL/GenBank/DDBJ whole genome shotgun (WGS) entry which is preliminary data.</text>
</comment>
<dbReference type="GO" id="GO:0003924">
    <property type="term" value="F:GTPase activity"/>
    <property type="evidence" value="ECO:0007669"/>
    <property type="project" value="InterPro"/>
</dbReference>
<evidence type="ECO:0000256" key="3">
    <source>
        <dbReference type="SAM" id="MobiDB-lite"/>
    </source>
</evidence>
<sequence>MNPLPPVQLEVTQKILLVGGAGVGKTSFIRRFFNEPLHGLQYVPTVGVDVIVYPLPTQPMTVRNKPLPGSLDNKAGASENLLPTNTTTVHKGSIIRVRDDTRPVHLHFWDVSHKELTASPSHHALICTHVAGVFLVFDVGNRASLAAVDAWQHLLTHYVPAHIPRVLLAHKADLMNDSRCCVTDRILEAYRRAAGLTDWCWTVGHECFGDYVASRSSKSRPVADAVQLLVDHMQWGREGRGRGEGGGGSGGRTGGRRAGRTRSFHGEGRTMGERRGGV</sequence>